<proteinExistence type="inferred from homology"/>
<dbReference type="InterPro" id="IPR006261">
    <property type="entry name" value="dGTPase"/>
</dbReference>
<dbReference type="SUPFAM" id="SSF109604">
    <property type="entry name" value="HD-domain/PDEase-like"/>
    <property type="match status" value="1"/>
</dbReference>
<sequence>MTLPSPSRAPYAADPERGRGRRIPETSSATRTAFQRDRDRIVHSSAFRRLALKTQVFLPEQGDHYRTRLTHTIEVAQIARTIARALGLDDDLTEALALAHDLGHTPFGHTGEDALDAVMRPFGGFDHNAQTLRILTLIERRYPNFDGLNLTWDTLDGLISRGGDPVMRNERQSEWHRQGLACFHDDDSWSRSFSRFPSPSAEAQVAAVADDIAYNAHDMEDGLEAGLFSLDDLREVALPAQVKAALRAASPGLPDDLLVRGLTRELVGIFVEDAIAESRRRLADARPDHADAVRSLSGPVVALSPAMAEASDRIKSFLFAHMYRHPRLVSVRIRARQIVKDLAEKYVSDPLLLPPEWRTQPDLLADPRHCARRVSDYIAGMTDRFAVADHQRLFDDTPDLR</sequence>
<dbReference type="SMART" id="SM00471">
    <property type="entry name" value="HDc"/>
    <property type="match status" value="1"/>
</dbReference>
<dbReference type="InterPro" id="IPR023023">
    <property type="entry name" value="dNTPase_2"/>
</dbReference>
<dbReference type="PANTHER" id="PTHR11373">
    <property type="entry name" value="DEOXYNUCLEOSIDE TRIPHOSPHATE TRIPHOSPHOHYDROLASE"/>
    <property type="match status" value="1"/>
</dbReference>
<name>A0AA41Z5F7_9HYPH</name>
<dbReference type="Proteomes" id="UP001165667">
    <property type="component" value="Unassembled WGS sequence"/>
</dbReference>
<keyword evidence="6" id="KW-1185">Reference proteome</keyword>
<dbReference type="HAMAP" id="MF_01212">
    <property type="entry name" value="dGTPase_type2"/>
    <property type="match status" value="1"/>
</dbReference>
<dbReference type="InterPro" id="IPR050135">
    <property type="entry name" value="dGTPase-like"/>
</dbReference>
<protein>
    <recommendedName>
        <fullName evidence="2">Deoxyguanosinetriphosphate triphosphohydrolase-like protein</fullName>
    </recommendedName>
</protein>
<evidence type="ECO:0000256" key="1">
    <source>
        <dbReference type="ARBA" id="ARBA00022801"/>
    </source>
</evidence>
<dbReference type="EMBL" id="JAMOIM010000018">
    <property type="protein sequence ID" value="MCW6510823.1"/>
    <property type="molecule type" value="Genomic_DNA"/>
</dbReference>
<gene>
    <name evidence="5" type="ORF">M8523_22675</name>
</gene>
<feature type="compositionally biased region" description="Basic and acidic residues" evidence="3">
    <location>
        <begin position="14"/>
        <end position="24"/>
    </location>
</feature>
<evidence type="ECO:0000313" key="6">
    <source>
        <dbReference type="Proteomes" id="UP001165667"/>
    </source>
</evidence>
<dbReference type="InterPro" id="IPR003607">
    <property type="entry name" value="HD/PDEase_dom"/>
</dbReference>
<organism evidence="5 6">
    <name type="scientific">Lichenifustis flavocetrariae</name>
    <dbReference type="NCBI Taxonomy" id="2949735"/>
    <lineage>
        <taxon>Bacteria</taxon>
        <taxon>Pseudomonadati</taxon>
        <taxon>Pseudomonadota</taxon>
        <taxon>Alphaproteobacteria</taxon>
        <taxon>Hyphomicrobiales</taxon>
        <taxon>Lichenihabitantaceae</taxon>
        <taxon>Lichenifustis</taxon>
    </lineage>
</organism>
<evidence type="ECO:0000256" key="3">
    <source>
        <dbReference type="SAM" id="MobiDB-lite"/>
    </source>
</evidence>
<keyword evidence="1 2" id="KW-0378">Hydrolase</keyword>
<evidence type="ECO:0000256" key="2">
    <source>
        <dbReference type="HAMAP-Rule" id="MF_01212"/>
    </source>
</evidence>
<dbReference type="AlphaFoldDB" id="A0AA41Z5F7"/>
<accession>A0AA41Z5F7</accession>
<dbReference type="InterPro" id="IPR006674">
    <property type="entry name" value="HD_domain"/>
</dbReference>
<feature type="region of interest" description="Disordered" evidence="3">
    <location>
        <begin position="1"/>
        <end position="33"/>
    </location>
</feature>
<dbReference type="InterPro" id="IPR026875">
    <property type="entry name" value="PHydrolase_assoc_dom"/>
</dbReference>
<dbReference type="PANTHER" id="PTHR11373:SF43">
    <property type="entry name" value="DEOXYGUANOSINETRIPHOSPHATE TRIPHOSPHOHYDROLASE-LIKE PROTEIN"/>
    <property type="match status" value="1"/>
</dbReference>
<evidence type="ECO:0000259" key="4">
    <source>
        <dbReference type="PROSITE" id="PS51831"/>
    </source>
</evidence>
<feature type="domain" description="HD" evidence="4">
    <location>
        <begin position="68"/>
        <end position="215"/>
    </location>
</feature>
<dbReference type="NCBIfam" id="NF002326">
    <property type="entry name" value="PRK01286.1-1"/>
    <property type="match status" value="1"/>
</dbReference>
<dbReference type="RefSeq" id="WP_282587196.1">
    <property type="nucleotide sequence ID" value="NZ_JAMOIM010000018.1"/>
</dbReference>
<comment type="caution">
    <text evidence="5">The sequence shown here is derived from an EMBL/GenBank/DDBJ whole genome shotgun (WGS) entry which is preliminary data.</text>
</comment>
<reference evidence="5" key="1">
    <citation type="submission" date="2022-05" db="EMBL/GenBank/DDBJ databases">
        <authorList>
            <person name="Pankratov T."/>
        </authorList>
    </citation>
    <scope>NUCLEOTIDE SEQUENCE</scope>
    <source>
        <strain evidence="5">BP6-180914</strain>
    </source>
</reference>
<dbReference type="Pfam" id="PF13286">
    <property type="entry name" value="HD_assoc"/>
    <property type="match status" value="1"/>
</dbReference>
<dbReference type="PROSITE" id="PS51831">
    <property type="entry name" value="HD"/>
    <property type="match status" value="1"/>
</dbReference>
<dbReference type="Gene3D" id="1.10.3210.10">
    <property type="entry name" value="Hypothetical protein af1432"/>
    <property type="match status" value="1"/>
</dbReference>
<dbReference type="CDD" id="cd00077">
    <property type="entry name" value="HDc"/>
    <property type="match status" value="1"/>
</dbReference>
<evidence type="ECO:0000313" key="5">
    <source>
        <dbReference type="EMBL" id="MCW6510823.1"/>
    </source>
</evidence>
<dbReference type="GO" id="GO:0006203">
    <property type="term" value="P:dGTP catabolic process"/>
    <property type="evidence" value="ECO:0007669"/>
    <property type="project" value="TreeGrafter"/>
</dbReference>
<dbReference type="NCBIfam" id="TIGR01353">
    <property type="entry name" value="dGTP_triPase"/>
    <property type="match status" value="1"/>
</dbReference>
<dbReference type="NCBIfam" id="NF002328">
    <property type="entry name" value="PRK01286.1-3"/>
    <property type="match status" value="1"/>
</dbReference>
<dbReference type="GO" id="GO:0008832">
    <property type="term" value="F:dGTPase activity"/>
    <property type="evidence" value="ECO:0007669"/>
    <property type="project" value="TreeGrafter"/>
</dbReference>
<dbReference type="Pfam" id="PF01966">
    <property type="entry name" value="HD"/>
    <property type="match status" value="1"/>
</dbReference>
<comment type="similarity">
    <text evidence="2">Belongs to the dGTPase family. Type 2 subfamily.</text>
</comment>